<dbReference type="GO" id="GO:0016491">
    <property type="term" value="F:oxidoreductase activity"/>
    <property type="evidence" value="ECO:0007669"/>
    <property type="project" value="TreeGrafter"/>
</dbReference>
<proteinExistence type="predicted"/>
<evidence type="ECO:0000313" key="1">
    <source>
        <dbReference type="EMBL" id="CAD8823868.1"/>
    </source>
</evidence>
<dbReference type="Gene3D" id="1.25.10.10">
    <property type="entry name" value="Leucine-rich Repeat Variant"/>
    <property type="match status" value="1"/>
</dbReference>
<evidence type="ECO:0008006" key="2">
    <source>
        <dbReference type="Google" id="ProtNLM"/>
    </source>
</evidence>
<organism evidence="1">
    <name type="scientific">Timspurckia oligopyrenoides</name>
    <dbReference type="NCBI Taxonomy" id="708627"/>
    <lineage>
        <taxon>Eukaryota</taxon>
        <taxon>Rhodophyta</taxon>
        <taxon>Bangiophyceae</taxon>
        <taxon>Porphyridiales</taxon>
        <taxon>Porphyridiaceae</taxon>
        <taxon>Timspurckia</taxon>
    </lineage>
</organism>
<dbReference type="PANTHER" id="PTHR12697:SF39">
    <property type="entry name" value="SLR1687 PROTEIN"/>
    <property type="match status" value="1"/>
</dbReference>
<sequence length="316" mass="34552">MNHEYAWIGIISFPLTFVKSNHCHQKSASFDRFRRSHHTFRLLSGCSSDKPRSRISSVVIMPTLNESQGNLIPDHPTDVDFQQCANALRSGKKGDMQRALVLVRNMNASDSIALLEIALESGNEFIRATATVMLGQVPCDSLSKEHQTCLNRLITLVQNDSDYGVRSAAAAGLGYLGDTSALETLVRIYHEDVEWQVQFSALVALGDLRDSRAIPTLVSALSSSNAILVQGAVGALGDIADKSVLETLLTMSERIPEDVLTTQRLAVALGAISMELEGEVRLRSIAALKRLFQHPHQLVKEAAFEALLSLGEMDIL</sequence>
<dbReference type="AlphaFoldDB" id="A0A7S0ZJM3"/>
<dbReference type="PANTHER" id="PTHR12697">
    <property type="entry name" value="PBS LYASE HEAT-LIKE PROTEIN"/>
    <property type="match status" value="1"/>
</dbReference>
<dbReference type="EMBL" id="HBFP01011438">
    <property type="protein sequence ID" value="CAD8823868.1"/>
    <property type="molecule type" value="Transcribed_RNA"/>
</dbReference>
<dbReference type="SMART" id="SM00567">
    <property type="entry name" value="EZ_HEAT"/>
    <property type="match status" value="3"/>
</dbReference>
<name>A0A7S0ZJM3_9RHOD</name>
<dbReference type="SUPFAM" id="SSF48371">
    <property type="entry name" value="ARM repeat"/>
    <property type="match status" value="1"/>
</dbReference>
<accession>A0A7S0ZJM3</accession>
<reference evidence="1" key="1">
    <citation type="submission" date="2021-01" db="EMBL/GenBank/DDBJ databases">
        <authorList>
            <person name="Corre E."/>
            <person name="Pelletier E."/>
            <person name="Niang G."/>
            <person name="Scheremetjew M."/>
            <person name="Finn R."/>
            <person name="Kale V."/>
            <person name="Holt S."/>
            <person name="Cochrane G."/>
            <person name="Meng A."/>
            <person name="Brown T."/>
            <person name="Cohen L."/>
        </authorList>
    </citation>
    <scope>NUCLEOTIDE SEQUENCE</scope>
    <source>
        <strain evidence="1">CCMP3278</strain>
    </source>
</reference>
<gene>
    <name evidence="1" type="ORF">TOLI1172_LOCUS8267</name>
</gene>
<dbReference type="InterPro" id="IPR016024">
    <property type="entry name" value="ARM-type_fold"/>
</dbReference>
<protein>
    <recommendedName>
        <fullName evidence="2">Phycocyanin alpha phycocyanobilin lyase</fullName>
    </recommendedName>
</protein>
<dbReference type="InterPro" id="IPR004155">
    <property type="entry name" value="PBS_lyase_HEAT"/>
</dbReference>
<dbReference type="InterPro" id="IPR011989">
    <property type="entry name" value="ARM-like"/>
</dbReference>
<dbReference type="Pfam" id="PF13646">
    <property type="entry name" value="HEAT_2"/>
    <property type="match status" value="1"/>
</dbReference>